<sequence length="64" mass="7184">MDYMVKALLYTLVDCIHNSSLQLHVTDAQAWSGSSGELLSSRGMSRSHILGWHEVCESTQFDLK</sequence>
<gene>
    <name evidence="1" type="ORF">XNOV1_A017491</name>
</gene>
<protein>
    <submittedName>
        <fullName evidence="1">Uncharacterized protein</fullName>
    </submittedName>
</protein>
<evidence type="ECO:0000313" key="1">
    <source>
        <dbReference type="EMBL" id="CAJ1058384.1"/>
    </source>
</evidence>
<keyword evidence="2" id="KW-1185">Reference proteome</keyword>
<accession>A0AAV1FBM8</accession>
<name>A0AAV1FBM8_XYRNO</name>
<evidence type="ECO:0000313" key="2">
    <source>
        <dbReference type="Proteomes" id="UP001178508"/>
    </source>
</evidence>
<organism evidence="1 2">
    <name type="scientific">Xyrichtys novacula</name>
    <name type="common">Pearly razorfish</name>
    <name type="synonym">Hemipteronotus novacula</name>
    <dbReference type="NCBI Taxonomy" id="13765"/>
    <lineage>
        <taxon>Eukaryota</taxon>
        <taxon>Metazoa</taxon>
        <taxon>Chordata</taxon>
        <taxon>Craniata</taxon>
        <taxon>Vertebrata</taxon>
        <taxon>Euteleostomi</taxon>
        <taxon>Actinopterygii</taxon>
        <taxon>Neopterygii</taxon>
        <taxon>Teleostei</taxon>
        <taxon>Neoteleostei</taxon>
        <taxon>Acanthomorphata</taxon>
        <taxon>Eupercaria</taxon>
        <taxon>Labriformes</taxon>
        <taxon>Labridae</taxon>
        <taxon>Xyrichtys</taxon>
    </lineage>
</organism>
<reference evidence="1" key="1">
    <citation type="submission" date="2023-08" db="EMBL/GenBank/DDBJ databases">
        <authorList>
            <person name="Alioto T."/>
            <person name="Alioto T."/>
            <person name="Gomez Garrido J."/>
        </authorList>
    </citation>
    <scope>NUCLEOTIDE SEQUENCE</scope>
</reference>
<proteinExistence type="predicted"/>
<feature type="non-terminal residue" evidence="1">
    <location>
        <position position="64"/>
    </location>
</feature>
<dbReference type="Proteomes" id="UP001178508">
    <property type="component" value="Chromosome 6"/>
</dbReference>
<dbReference type="EMBL" id="OY660869">
    <property type="protein sequence ID" value="CAJ1058384.1"/>
    <property type="molecule type" value="Genomic_DNA"/>
</dbReference>
<dbReference type="AlphaFoldDB" id="A0AAV1FBM8"/>